<feature type="active site" evidence="5 6">
    <location>
        <position position="299"/>
    </location>
</feature>
<dbReference type="InterPro" id="IPR022684">
    <property type="entry name" value="Calpain_cysteine_protease"/>
</dbReference>
<evidence type="ECO:0000256" key="1">
    <source>
        <dbReference type="ARBA" id="ARBA00007623"/>
    </source>
</evidence>
<name>A0AAV2TV93_CALDB</name>
<evidence type="ECO:0000256" key="3">
    <source>
        <dbReference type="ARBA" id="ARBA00022801"/>
    </source>
</evidence>
<proteinExistence type="inferred from homology"/>
<dbReference type="FunFam" id="3.90.70.10:FF:000001">
    <property type="entry name" value="Calpain-1 catalytic subunit"/>
    <property type="match status" value="1"/>
</dbReference>
<dbReference type="AlphaFoldDB" id="A0AAV2TV93"/>
<keyword evidence="4 6" id="KW-0788">Thiol protease</keyword>
<dbReference type="SMART" id="SM00720">
    <property type="entry name" value="calpain_III"/>
    <property type="match status" value="1"/>
</dbReference>
<keyword evidence="3 6" id="KW-0378">Hydrolase</keyword>
<comment type="similarity">
    <text evidence="1">Belongs to the peptidase C2 family.</text>
</comment>
<dbReference type="CDD" id="cd00044">
    <property type="entry name" value="CysPc"/>
    <property type="match status" value="1"/>
</dbReference>
<organism evidence="9 10">
    <name type="scientific">Calicophoron daubneyi</name>
    <name type="common">Rumen fluke</name>
    <name type="synonym">Paramphistomum daubneyi</name>
    <dbReference type="NCBI Taxonomy" id="300641"/>
    <lineage>
        <taxon>Eukaryota</taxon>
        <taxon>Metazoa</taxon>
        <taxon>Spiralia</taxon>
        <taxon>Lophotrochozoa</taxon>
        <taxon>Platyhelminthes</taxon>
        <taxon>Trematoda</taxon>
        <taxon>Digenea</taxon>
        <taxon>Plagiorchiida</taxon>
        <taxon>Pronocephalata</taxon>
        <taxon>Paramphistomoidea</taxon>
        <taxon>Paramphistomidae</taxon>
        <taxon>Calicophoron</taxon>
    </lineage>
</organism>
<dbReference type="InterPro" id="IPR036213">
    <property type="entry name" value="Calpain_III_sf"/>
</dbReference>
<dbReference type="SMART" id="SM00230">
    <property type="entry name" value="CysPc"/>
    <property type="match status" value="1"/>
</dbReference>
<evidence type="ECO:0000256" key="5">
    <source>
        <dbReference type="PIRSR" id="PIRSR622684-1"/>
    </source>
</evidence>
<dbReference type="InterPro" id="IPR001300">
    <property type="entry name" value="Peptidase_C2_calpain_cat"/>
</dbReference>
<dbReference type="Pfam" id="PF01067">
    <property type="entry name" value="Calpain_III"/>
    <property type="match status" value="1"/>
</dbReference>
<dbReference type="InterPro" id="IPR022682">
    <property type="entry name" value="Calpain_domain_III"/>
</dbReference>
<dbReference type="InterPro" id="IPR022683">
    <property type="entry name" value="Calpain_III"/>
</dbReference>
<protein>
    <recommendedName>
        <fullName evidence="8">Calpain catalytic domain-containing protein</fullName>
    </recommendedName>
</protein>
<dbReference type="GO" id="GO:0005737">
    <property type="term" value="C:cytoplasm"/>
    <property type="evidence" value="ECO:0007669"/>
    <property type="project" value="TreeGrafter"/>
</dbReference>
<dbReference type="InterPro" id="IPR000169">
    <property type="entry name" value="Pept_cys_AS"/>
</dbReference>
<dbReference type="Proteomes" id="UP001497525">
    <property type="component" value="Unassembled WGS sequence"/>
</dbReference>
<feature type="active site" evidence="5 6">
    <location>
        <position position="323"/>
    </location>
</feature>
<sequence>MDTNQTSLSSPQEIQASEVKPNDGLARPGAPDEYLNILKPKKGPGRLEFYPDIPKTLTPKGYEKIKSTIESAKGPYEKIITQAKKDGGLWKDPDFPASDASIGLSKFDGKIEWKRPKEINPKAQVFVGGFSRFDIEQGALGDCWLIASISSIANYPALFDHVIPKDQNMQDPTYAGVFRARFWRFGQWIDVIVDDRLPVYKGSKSLVFVRSPDGREYWASLLEKAYAKLHGCYGKLQAGMQAEAMEDLTGGVADIIYFDSKDCPDDLLQRMVTYANRCCLMGCAVMSKEKAKNGLIRAHAYSVTAVQPVDCRDQMLHLIRCRNPWGGRYEWTGAWSDKSSDWNKVSKEQKKALDLKFCDDGEFWMSFEDFTSSFAFLEVCHLGLESLEYDQDFHGRRRLEESIFAGSWEKGVNAGGGPQNKNTYWTNPQFAFKITDPDPNDNENKCLAIIALMQKGVRAKQGWRFLWIGFTVYQVNDGQKCPLTRKQLSKKPQVCRAGCINLREVTKHIRLAPGTYVVIPKN</sequence>
<dbReference type="SUPFAM" id="SSF49758">
    <property type="entry name" value="Calpain large subunit, middle domain (domain III)"/>
    <property type="match status" value="1"/>
</dbReference>
<comment type="caution">
    <text evidence="9">The sequence shown here is derived from an EMBL/GenBank/DDBJ whole genome shotgun (WGS) entry which is preliminary data.</text>
</comment>
<feature type="domain" description="Calpain catalytic" evidence="8">
    <location>
        <begin position="89"/>
        <end position="383"/>
    </location>
</feature>
<dbReference type="InterPro" id="IPR038765">
    <property type="entry name" value="Papain-like_cys_pep_sf"/>
</dbReference>
<evidence type="ECO:0000256" key="2">
    <source>
        <dbReference type="ARBA" id="ARBA00022670"/>
    </source>
</evidence>
<dbReference type="PROSITE" id="PS00139">
    <property type="entry name" value="THIOL_PROTEASE_CYS"/>
    <property type="match status" value="1"/>
</dbReference>
<evidence type="ECO:0000313" key="10">
    <source>
        <dbReference type="Proteomes" id="UP001497525"/>
    </source>
</evidence>
<evidence type="ECO:0000256" key="4">
    <source>
        <dbReference type="ARBA" id="ARBA00022807"/>
    </source>
</evidence>
<dbReference type="PROSITE" id="PS50203">
    <property type="entry name" value="CALPAIN_CAT"/>
    <property type="match status" value="1"/>
</dbReference>
<dbReference type="Gene3D" id="2.60.120.380">
    <property type="match status" value="1"/>
</dbReference>
<dbReference type="GO" id="GO:0004198">
    <property type="term" value="F:calcium-dependent cysteine-type endopeptidase activity"/>
    <property type="evidence" value="ECO:0007669"/>
    <property type="project" value="InterPro"/>
</dbReference>
<accession>A0AAV2TV93</accession>
<feature type="region of interest" description="Disordered" evidence="7">
    <location>
        <begin position="1"/>
        <end position="44"/>
    </location>
</feature>
<evidence type="ECO:0000259" key="8">
    <source>
        <dbReference type="PROSITE" id="PS50203"/>
    </source>
</evidence>
<dbReference type="EMBL" id="CAXLJL010000822">
    <property type="protein sequence ID" value="CAL5140996.1"/>
    <property type="molecule type" value="Genomic_DNA"/>
</dbReference>
<dbReference type="SUPFAM" id="SSF54001">
    <property type="entry name" value="Cysteine proteinases"/>
    <property type="match status" value="1"/>
</dbReference>
<dbReference type="GO" id="GO:0006508">
    <property type="term" value="P:proteolysis"/>
    <property type="evidence" value="ECO:0007669"/>
    <property type="project" value="UniProtKB-KW"/>
</dbReference>
<feature type="active site" evidence="5 6">
    <location>
        <position position="143"/>
    </location>
</feature>
<dbReference type="PANTHER" id="PTHR10183:SF433">
    <property type="entry name" value="CALPAIN-A-RELATED"/>
    <property type="match status" value="1"/>
</dbReference>
<feature type="compositionally biased region" description="Polar residues" evidence="7">
    <location>
        <begin position="1"/>
        <end position="15"/>
    </location>
</feature>
<dbReference type="PRINTS" id="PR00704">
    <property type="entry name" value="CALPAIN"/>
</dbReference>
<dbReference type="PANTHER" id="PTHR10183">
    <property type="entry name" value="CALPAIN"/>
    <property type="match status" value="1"/>
</dbReference>
<evidence type="ECO:0000256" key="6">
    <source>
        <dbReference type="PROSITE-ProRule" id="PRU00239"/>
    </source>
</evidence>
<evidence type="ECO:0000313" key="9">
    <source>
        <dbReference type="EMBL" id="CAL5140996.1"/>
    </source>
</evidence>
<reference evidence="9" key="1">
    <citation type="submission" date="2024-06" db="EMBL/GenBank/DDBJ databases">
        <authorList>
            <person name="Liu X."/>
            <person name="Lenzi L."/>
            <person name="Haldenby T S."/>
            <person name="Uol C."/>
        </authorList>
    </citation>
    <scope>NUCLEOTIDE SEQUENCE</scope>
</reference>
<evidence type="ECO:0000256" key="7">
    <source>
        <dbReference type="SAM" id="MobiDB-lite"/>
    </source>
</evidence>
<dbReference type="Gene3D" id="3.90.70.10">
    <property type="entry name" value="Cysteine proteinases"/>
    <property type="match status" value="1"/>
</dbReference>
<keyword evidence="2 6" id="KW-0645">Protease</keyword>
<gene>
    <name evidence="9" type="ORF">CDAUBV1_LOCUS16284</name>
</gene>
<dbReference type="Pfam" id="PF00648">
    <property type="entry name" value="Peptidase_C2"/>
    <property type="match status" value="1"/>
</dbReference>